<dbReference type="RefSeq" id="WP_046324259.1">
    <property type="nucleotide sequence ID" value="NZ_JBHTMT010000006.1"/>
</dbReference>
<evidence type="ECO:0000256" key="2">
    <source>
        <dbReference type="ARBA" id="ARBA00007424"/>
    </source>
</evidence>
<feature type="binding site" evidence="7">
    <location>
        <position position="23"/>
    </location>
    <ligand>
        <name>5-amino-6-(D-ribitylamino)uracil</name>
        <dbReference type="ChEBI" id="CHEBI:15934"/>
    </ligand>
</feature>
<feature type="binding site" evidence="7">
    <location>
        <begin position="57"/>
        <end position="59"/>
    </location>
    <ligand>
        <name>5-amino-6-(D-ribitylamino)uracil</name>
        <dbReference type="ChEBI" id="CHEBI:15934"/>
    </ligand>
</feature>
<evidence type="ECO:0000256" key="7">
    <source>
        <dbReference type="HAMAP-Rule" id="MF_00178"/>
    </source>
</evidence>
<proteinExistence type="inferred from homology"/>
<evidence type="ECO:0000256" key="1">
    <source>
        <dbReference type="ARBA" id="ARBA00004917"/>
    </source>
</evidence>
<dbReference type="InterPro" id="IPR034964">
    <property type="entry name" value="LS"/>
</dbReference>
<dbReference type="HOGENOM" id="CLU_089358_1_1_9"/>
<reference evidence="8 9" key="1">
    <citation type="submission" date="2015-01" db="EMBL/GenBank/DDBJ databases">
        <title>Comparative genomics of the lactic acid bacteria isolated from the honey bee gut.</title>
        <authorList>
            <person name="Ellegaard K.M."/>
            <person name="Tamarit D."/>
            <person name="Javelind E."/>
            <person name="Olofsson T."/>
            <person name="Andersson S.G."/>
            <person name="Vasquez A."/>
        </authorList>
    </citation>
    <scope>NUCLEOTIDE SEQUENCE [LARGE SCALE GENOMIC DNA]</scope>
    <source>
        <strain evidence="8 9">Hma8</strain>
    </source>
</reference>
<dbReference type="SUPFAM" id="SSF52121">
    <property type="entry name" value="Lumazine synthase"/>
    <property type="match status" value="1"/>
</dbReference>
<comment type="catalytic activity">
    <reaction evidence="6 7">
        <text>(2S)-2-hydroxy-3-oxobutyl phosphate + 5-amino-6-(D-ribitylamino)uracil = 6,7-dimethyl-8-(1-D-ribityl)lumazine + phosphate + 2 H2O + H(+)</text>
        <dbReference type="Rhea" id="RHEA:26152"/>
        <dbReference type="ChEBI" id="CHEBI:15377"/>
        <dbReference type="ChEBI" id="CHEBI:15378"/>
        <dbReference type="ChEBI" id="CHEBI:15934"/>
        <dbReference type="ChEBI" id="CHEBI:43474"/>
        <dbReference type="ChEBI" id="CHEBI:58201"/>
        <dbReference type="ChEBI" id="CHEBI:58830"/>
        <dbReference type="EC" id="2.5.1.78"/>
    </reaction>
</comment>
<sequence>MKEIIGNIAQGQDKKIGIVVAQFNGVVTDRLLSGAVSQLKKSGVKDENIVLVKVPGAFEIARTVNCLAKSGKVDGIIALGAVIRGETAHFTYVCEGTTSQLAAASANGSVPVMFGVLMTDTVAQATDRAGGKSGNKGAECATDVLEVLNIEEQIKQL</sequence>
<feature type="active site" description="Proton donor" evidence="7">
    <location>
        <position position="89"/>
    </location>
</feature>
<evidence type="ECO:0000313" key="9">
    <source>
        <dbReference type="Proteomes" id="UP000033531"/>
    </source>
</evidence>
<evidence type="ECO:0000256" key="6">
    <source>
        <dbReference type="ARBA" id="ARBA00048785"/>
    </source>
</evidence>
<dbReference type="Proteomes" id="UP000033531">
    <property type="component" value="Unassembled WGS sequence"/>
</dbReference>
<dbReference type="Gene3D" id="3.40.50.960">
    <property type="entry name" value="Lumazine/riboflavin synthase"/>
    <property type="match status" value="1"/>
</dbReference>
<protein>
    <recommendedName>
        <fullName evidence="3 7">6,7-dimethyl-8-ribityllumazine synthase</fullName>
        <shortName evidence="7">DMRL synthase</shortName>
        <shortName evidence="7">LS</shortName>
        <shortName evidence="7">Lumazine synthase</shortName>
        <ecNumber evidence="3 7">2.5.1.78</ecNumber>
    </recommendedName>
</protein>
<dbReference type="InterPro" id="IPR036467">
    <property type="entry name" value="LS/RS_sf"/>
</dbReference>
<dbReference type="InterPro" id="IPR002180">
    <property type="entry name" value="LS/RS"/>
</dbReference>
<name>A0A0F4LG31_9LACO</name>
<dbReference type="GO" id="GO:0000906">
    <property type="term" value="F:6,7-dimethyl-8-ribityllumazine synthase activity"/>
    <property type="evidence" value="ECO:0007669"/>
    <property type="project" value="UniProtKB-UniRule"/>
</dbReference>
<dbReference type="HAMAP" id="MF_00178">
    <property type="entry name" value="Lumazine_synth"/>
    <property type="match status" value="1"/>
</dbReference>
<dbReference type="GO" id="GO:0009231">
    <property type="term" value="P:riboflavin biosynthetic process"/>
    <property type="evidence" value="ECO:0007669"/>
    <property type="project" value="UniProtKB-UniRule"/>
</dbReference>
<dbReference type="AlphaFoldDB" id="A0A0F4LG31"/>
<keyword evidence="4 7" id="KW-0686">Riboflavin biosynthesis</keyword>
<feature type="binding site" evidence="7">
    <location>
        <begin position="81"/>
        <end position="83"/>
    </location>
    <ligand>
        <name>5-amino-6-(D-ribitylamino)uracil</name>
        <dbReference type="ChEBI" id="CHEBI:15934"/>
    </ligand>
</feature>
<dbReference type="UniPathway" id="UPA00275">
    <property type="reaction ID" value="UER00404"/>
</dbReference>
<feature type="binding site" evidence="7">
    <location>
        <position position="128"/>
    </location>
    <ligand>
        <name>(2S)-2-hydroxy-3-oxobutyl phosphate</name>
        <dbReference type="ChEBI" id="CHEBI:58830"/>
    </ligand>
</feature>
<dbReference type="NCBIfam" id="TIGR00114">
    <property type="entry name" value="lumazine-synth"/>
    <property type="match status" value="1"/>
</dbReference>
<evidence type="ECO:0000256" key="5">
    <source>
        <dbReference type="ARBA" id="ARBA00022679"/>
    </source>
</evidence>
<comment type="similarity">
    <text evidence="2 7">Belongs to the DMRL synthase family.</text>
</comment>
<dbReference type="CDD" id="cd09209">
    <property type="entry name" value="Lumazine_synthase-I"/>
    <property type="match status" value="1"/>
</dbReference>
<evidence type="ECO:0000256" key="3">
    <source>
        <dbReference type="ARBA" id="ARBA00012664"/>
    </source>
</evidence>
<dbReference type="OrthoDB" id="9809709at2"/>
<dbReference type="EMBL" id="JXLI01000006">
    <property type="protein sequence ID" value="KJY57812.1"/>
    <property type="molecule type" value="Genomic_DNA"/>
</dbReference>
<dbReference type="GO" id="GO:0005829">
    <property type="term" value="C:cytosol"/>
    <property type="evidence" value="ECO:0007669"/>
    <property type="project" value="TreeGrafter"/>
</dbReference>
<comment type="caution">
    <text evidence="8">The sequence shown here is derived from an EMBL/GenBank/DDBJ whole genome shotgun (WGS) entry which is preliminary data.</text>
</comment>
<feature type="binding site" evidence="7">
    <location>
        <begin position="86"/>
        <end position="87"/>
    </location>
    <ligand>
        <name>(2S)-2-hydroxy-3-oxobutyl phosphate</name>
        <dbReference type="ChEBI" id="CHEBI:58830"/>
    </ligand>
</feature>
<dbReference type="PANTHER" id="PTHR21058">
    <property type="entry name" value="6,7-DIMETHYL-8-RIBITYLLUMAZINE SYNTHASE DMRL SYNTHASE LUMAZINE SYNTHASE"/>
    <property type="match status" value="1"/>
</dbReference>
<accession>A0A0F4LG31</accession>
<dbReference type="Pfam" id="PF00885">
    <property type="entry name" value="DMRL_synthase"/>
    <property type="match status" value="1"/>
</dbReference>
<dbReference type="PATRIC" id="fig|1218507.3.peg.480"/>
<comment type="pathway">
    <text evidence="1 7">Cofactor biosynthesis; riboflavin biosynthesis; riboflavin from 2-hydroxy-3-oxobutyl phosphate and 5-amino-6-(D-ribitylamino)uracil: step 1/2.</text>
</comment>
<dbReference type="PANTHER" id="PTHR21058:SF0">
    <property type="entry name" value="6,7-DIMETHYL-8-RIBITYLLUMAZINE SYNTHASE"/>
    <property type="match status" value="1"/>
</dbReference>
<gene>
    <name evidence="7 8" type="primary">ribH</name>
    <name evidence="8" type="ORF">JF74_03150</name>
</gene>
<dbReference type="GO" id="GO:0009349">
    <property type="term" value="C:riboflavin synthase complex"/>
    <property type="evidence" value="ECO:0007669"/>
    <property type="project" value="UniProtKB-UniRule"/>
</dbReference>
<evidence type="ECO:0000256" key="4">
    <source>
        <dbReference type="ARBA" id="ARBA00022619"/>
    </source>
</evidence>
<evidence type="ECO:0000313" key="8">
    <source>
        <dbReference type="EMBL" id="KJY57812.1"/>
    </source>
</evidence>
<organism evidence="8 9">
    <name type="scientific">Lactobacillus melliventris</name>
    <dbReference type="NCBI Taxonomy" id="1218507"/>
    <lineage>
        <taxon>Bacteria</taxon>
        <taxon>Bacillati</taxon>
        <taxon>Bacillota</taxon>
        <taxon>Bacilli</taxon>
        <taxon>Lactobacillales</taxon>
        <taxon>Lactobacillaceae</taxon>
        <taxon>Lactobacillus</taxon>
    </lineage>
</organism>
<dbReference type="STRING" id="1218507.JF74_03150"/>
<feature type="binding site" evidence="7">
    <location>
        <position position="114"/>
    </location>
    <ligand>
        <name>5-amino-6-(D-ribitylamino)uracil</name>
        <dbReference type="ChEBI" id="CHEBI:15934"/>
    </ligand>
</feature>
<dbReference type="EC" id="2.5.1.78" evidence="3 7"/>
<comment type="function">
    <text evidence="7">Catalyzes the formation of 6,7-dimethyl-8-ribityllumazine by condensation of 5-amino-6-(D-ribitylamino)uracil with 3,4-dihydroxy-2-butanone 4-phosphate. This is the penultimate step in the biosynthesis of riboflavin.</text>
</comment>
<keyword evidence="5 7" id="KW-0808">Transferase</keyword>